<keyword evidence="2 6" id="KW-0812">Transmembrane</keyword>
<dbReference type="Proteomes" id="UP001365542">
    <property type="component" value="Unassembled WGS sequence"/>
</dbReference>
<feature type="transmembrane region" description="Helical" evidence="6">
    <location>
        <begin position="477"/>
        <end position="495"/>
    </location>
</feature>
<dbReference type="InterPro" id="IPR002293">
    <property type="entry name" value="AA/rel_permease1"/>
</dbReference>
<gene>
    <name evidence="7" type="ORF">TWF694_011667</name>
</gene>
<protein>
    <recommendedName>
        <fullName evidence="9">Amino acid transporter</fullName>
    </recommendedName>
</protein>
<evidence type="ECO:0000256" key="5">
    <source>
        <dbReference type="SAM" id="MobiDB-lite"/>
    </source>
</evidence>
<feature type="transmembrane region" description="Helical" evidence="6">
    <location>
        <begin position="434"/>
        <end position="456"/>
    </location>
</feature>
<sequence length="533" mass="57043">MDNSVKTPLISSQETRPTDQISENSGSDQPGTSEGYGTGTPQSSIDVAYDPKRSIGALDGVALILGLQIGSGIFSAPSLVALNAGSEYAALLAWFAAGTLAWCCGLCYIELSNYIPINGGPQEFLAVCFNDLFGFVAGWAIIFVSKPGSNAVLALIISDYICDAAGLPPGEYIIRRKLVAASLVTFTAVVNCSGNKESTLLTKFLLACKLMALGFVLAMGFYTLFPISNSNKPAAPHSTQIDESRVSFGGFADAMIACMWAYSGWETLSFVAGEIKNPERNIAIVINTSMAVVISLYLLANVSYFVVLSFAGVIQSTTVGLTFSKHFLGDAGSIAYTAAICLSGLGTLNVKMFTAGRLTQAAAERQFLPHTLKTIASLDDEIFDSSREETIWRRIFGRLDRPVLYKDGTIPLSSILFNGLLAIIYAFLGDFRNLVTFLGIVDFTMVLFALFGVLRLRQSFSQDSGNPGSTTIKQNPVWLVLVAITAVVSMLSSSLSKHPATGIGLITFLIVTVTFYKLFIQPKPALEAADHLA</sequence>
<comment type="caution">
    <text evidence="7">The sequence shown here is derived from an EMBL/GenBank/DDBJ whole genome shotgun (WGS) entry which is preliminary data.</text>
</comment>
<dbReference type="GO" id="GO:0015179">
    <property type="term" value="F:L-amino acid transmembrane transporter activity"/>
    <property type="evidence" value="ECO:0007669"/>
    <property type="project" value="TreeGrafter"/>
</dbReference>
<keyword evidence="4 6" id="KW-0472">Membrane</keyword>
<evidence type="ECO:0000256" key="3">
    <source>
        <dbReference type="ARBA" id="ARBA00022989"/>
    </source>
</evidence>
<dbReference type="EMBL" id="JAVHJO010000009">
    <property type="protein sequence ID" value="KAK6537482.1"/>
    <property type="molecule type" value="Genomic_DNA"/>
</dbReference>
<dbReference type="AlphaFoldDB" id="A0AAV9X5V9"/>
<accession>A0AAV9X5V9</accession>
<keyword evidence="3 6" id="KW-1133">Transmembrane helix</keyword>
<evidence type="ECO:0000256" key="6">
    <source>
        <dbReference type="SAM" id="Phobius"/>
    </source>
</evidence>
<feature type="transmembrane region" description="Helical" evidence="6">
    <location>
        <begin position="61"/>
        <end position="82"/>
    </location>
</feature>
<dbReference type="InterPro" id="IPR050598">
    <property type="entry name" value="AminoAcid_Transporter"/>
</dbReference>
<evidence type="ECO:0000313" key="8">
    <source>
        <dbReference type="Proteomes" id="UP001365542"/>
    </source>
</evidence>
<evidence type="ECO:0008006" key="9">
    <source>
        <dbReference type="Google" id="ProtNLM"/>
    </source>
</evidence>
<evidence type="ECO:0000256" key="2">
    <source>
        <dbReference type="ARBA" id="ARBA00022692"/>
    </source>
</evidence>
<dbReference type="Pfam" id="PF13520">
    <property type="entry name" value="AA_permease_2"/>
    <property type="match status" value="1"/>
</dbReference>
<feature type="transmembrane region" description="Helical" evidence="6">
    <location>
        <begin position="501"/>
        <end position="519"/>
    </location>
</feature>
<dbReference type="GO" id="GO:0016020">
    <property type="term" value="C:membrane"/>
    <property type="evidence" value="ECO:0007669"/>
    <property type="project" value="UniProtKB-SubCell"/>
</dbReference>
<feature type="transmembrane region" description="Helical" evidence="6">
    <location>
        <begin position="88"/>
        <end position="111"/>
    </location>
</feature>
<keyword evidence="8" id="KW-1185">Reference proteome</keyword>
<feature type="region of interest" description="Disordered" evidence="5">
    <location>
        <begin position="1"/>
        <end position="42"/>
    </location>
</feature>
<feature type="transmembrane region" description="Helical" evidence="6">
    <location>
        <begin position="246"/>
        <end position="262"/>
    </location>
</feature>
<dbReference type="PANTHER" id="PTHR11785">
    <property type="entry name" value="AMINO ACID TRANSPORTER"/>
    <property type="match status" value="1"/>
</dbReference>
<feature type="compositionally biased region" description="Polar residues" evidence="5">
    <location>
        <begin position="1"/>
        <end position="32"/>
    </location>
</feature>
<dbReference type="PANTHER" id="PTHR11785:SF512">
    <property type="entry name" value="SOBREMESA, ISOFORM B"/>
    <property type="match status" value="1"/>
</dbReference>
<feature type="transmembrane region" description="Helical" evidence="6">
    <location>
        <begin position="334"/>
        <end position="350"/>
    </location>
</feature>
<evidence type="ECO:0000256" key="1">
    <source>
        <dbReference type="ARBA" id="ARBA00004141"/>
    </source>
</evidence>
<dbReference type="Gene3D" id="1.20.1740.10">
    <property type="entry name" value="Amino acid/polyamine transporter I"/>
    <property type="match status" value="1"/>
</dbReference>
<organism evidence="7 8">
    <name type="scientific">Orbilia ellipsospora</name>
    <dbReference type="NCBI Taxonomy" id="2528407"/>
    <lineage>
        <taxon>Eukaryota</taxon>
        <taxon>Fungi</taxon>
        <taxon>Dikarya</taxon>
        <taxon>Ascomycota</taxon>
        <taxon>Pezizomycotina</taxon>
        <taxon>Orbiliomycetes</taxon>
        <taxon>Orbiliales</taxon>
        <taxon>Orbiliaceae</taxon>
        <taxon>Orbilia</taxon>
    </lineage>
</organism>
<reference evidence="7 8" key="1">
    <citation type="submission" date="2019-10" db="EMBL/GenBank/DDBJ databases">
        <authorList>
            <person name="Palmer J.M."/>
        </authorList>
    </citation>
    <scope>NUCLEOTIDE SEQUENCE [LARGE SCALE GENOMIC DNA]</scope>
    <source>
        <strain evidence="7 8">TWF694</strain>
    </source>
</reference>
<comment type="subcellular location">
    <subcellularLocation>
        <location evidence="1">Membrane</location>
        <topology evidence="1">Multi-pass membrane protein</topology>
    </subcellularLocation>
</comment>
<feature type="transmembrane region" description="Helical" evidence="6">
    <location>
        <begin position="408"/>
        <end position="428"/>
    </location>
</feature>
<name>A0AAV9X5V9_9PEZI</name>
<evidence type="ECO:0000313" key="7">
    <source>
        <dbReference type="EMBL" id="KAK6537482.1"/>
    </source>
</evidence>
<feature type="transmembrane region" description="Helical" evidence="6">
    <location>
        <begin position="204"/>
        <end position="225"/>
    </location>
</feature>
<proteinExistence type="predicted"/>
<evidence type="ECO:0000256" key="4">
    <source>
        <dbReference type="ARBA" id="ARBA00023136"/>
    </source>
</evidence>